<keyword evidence="5" id="KW-1185">Reference proteome</keyword>
<proteinExistence type="predicted"/>
<dbReference type="PANTHER" id="PTHR34216">
    <property type="match status" value="1"/>
</dbReference>
<accession>A0A059XXA5</accession>
<dbReference type="Gene3D" id="3.40.50.2000">
    <property type="entry name" value="Glycogen Phosphorylase B"/>
    <property type="match status" value="2"/>
</dbReference>
<evidence type="ECO:0000256" key="2">
    <source>
        <dbReference type="ARBA" id="ARBA00022729"/>
    </source>
</evidence>
<dbReference type="GO" id="GO:0005576">
    <property type="term" value="C:extracellular region"/>
    <property type="evidence" value="ECO:0007669"/>
    <property type="project" value="UniProtKB-SubCell"/>
</dbReference>
<dbReference type="GO" id="GO:0005975">
    <property type="term" value="P:carbohydrate metabolic process"/>
    <property type="evidence" value="ECO:0007669"/>
    <property type="project" value="InterPro"/>
</dbReference>
<dbReference type="RefSeq" id="WP_038504716.1">
    <property type="nucleotide sequence ID" value="NZ_CP007243.1"/>
</dbReference>
<evidence type="ECO:0000313" key="5">
    <source>
        <dbReference type="Proteomes" id="UP000027059"/>
    </source>
</evidence>
<dbReference type="SUPFAM" id="SSF88713">
    <property type="entry name" value="Glycoside hydrolase/deacetylase"/>
    <property type="match status" value="1"/>
</dbReference>
<feature type="domain" description="NodB homology" evidence="3">
    <location>
        <begin position="465"/>
        <end position="653"/>
    </location>
</feature>
<evidence type="ECO:0000259" key="3">
    <source>
        <dbReference type="PROSITE" id="PS51677"/>
    </source>
</evidence>
<evidence type="ECO:0000256" key="1">
    <source>
        <dbReference type="ARBA" id="ARBA00004613"/>
    </source>
</evidence>
<dbReference type="Pfam" id="PF01522">
    <property type="entry name" value="Polysacc_deac_1"/>
    <property type="match status" value="1"/>
</dbReference>
<dbReference type="CDD" id="cd10918">
    <property type="entry name" value="CE4_NodB_like_5s_6s"/>
    <property type="match status" value="1"/>
</dbReference>
<dbReference type="GO" id="GO:0016810">
    <property type="term" value="F:hydrolase activity, acting on carbon-nitrogen (but not peptide) bonds"/>
    <property type="evidence" value="ECO:0007669"/>
    <property type="project" value="InterPro"/>
</dbReference>
<comment type="subcellular location">
    <subcellularLocation>
        <location evidence="1">Secreted</location>
    </subcellularLocation>
</comment>
<evidence type="ECO:0000313" key="4">
    <source>
        <dbReference type="EMBL" id="AIA31543.1"/>
    </source>
</evidence>
<dbReference type="InterPro" id="IPR002509">
    <property type="entry name" value="NODB_dom"/>
</dbReference>
<keyword evidence="2" id="KW-0732">Signal</keyword>
<gene>
    <name evidence="4" type="ORF">Y981_03270</name>
</gene>
<dbReference type="Proteomes" id="UP000027059">
    <property type="component" value="Chromosome"/>
</dbReference>
<dbReference type="AlphaFoldDB" id="A0A059XXA5"/>
<dbReference type="KEGG" id="lfp:Y981_03270"/>
<sequence>MNEKILPNGRPLTVCHLFPSLPLHGAENHFLKLCRNLDPDVVRTSIVVMVERGELAPDFEALGIPVTLIPKRSRYDLTVVPRLRAFLKAGQYDIIHTHLFTANFWGRLAAFGLSPVLVSSAHNVVPKERPTLVRVENFLDRFQSRWTDAIFCVTGQVLQSMKSDAGLPRHKLVAIENGLPFPEAAERRIKEARRRLGLPVDRRILAVIGRFSTQKNHTGFLEAFAKVRTKHPGLLVLFIGEGELEGAIREQVAALDLGEAVRFLGQRRDVPALLEALDLLVVPSLWEGLPNVMLEAMAANVPVVATAVGGIPDVLTDGVNGVVCQTSPESLSEAMDRALSRPDEMSRMADAASALIRDRYDIRNTARRYTGFYRNLDRQKRFSRGMRDVLRTGTGRLMSRPGKGRTGTLRVLMYHRIADDPGEDILAVTPFSFFEQMRWLKEEGFPVLPVADALKRLSEENLPEGAVCITFDDGYRDNFTEAFPVLSRFGFSAMVFPVTGFVLGEGEHPRYRQSPVPVPYLTVDQVRQMKAAGIEFGCHTHMHALLPEVSDNQAKDELCQAKKLLEDWIAAPVEVFAYPNGAFRKGHFPLLEQLGFRAAFSVMPGVNRRETDRWILRRTEVSGRDSLRDFMHKMRGGLDLWQGLYQSVKGFYR</sequence>
<dbReference type="OrthoDB" id="9813211at2"/>
<dbReference type="InterPro" id="IPR001296">
    <property type="entry name" value="Glyco_trans_1"/>
</dbReference>
<dbReference type="InterPro" id="IPR011330">
    <property type="entry name" value="Glyco_hydro/deAcase_b/a-brl"/>
</dbReference>
<name>A0A059XXA5_9BACT</name>
<dbReference type="InterPro" id="IPR028098">
    <property type="entry name" value="Glyco_trans_4-like_N"/>
</dbReference>
<dbReference type="InterPro" id="IPR051398">
    <property type="entry name" value="Polysacch_Deacetylase"/>
</dbReference>
<dbReference type="HOGENOM" id="CLU_457694_0_0_0"/>
<protein>
    <recommendedName>
        <fullName evidence="3">NodB homology domain-containing protein</fullName>
    </recommendedName>
</protein>
<dbReference type="Gene3D" id="3.20.20.370">
    <property type="entry name" value="Glycoside hydrolase/deacetylase"/>
    <property type="match status" value="1"/>
</dbReference>
<dbReference type="EMBL" id="CP007243">
    <property type="protein sequence ID" value="AIA31543.1"/>
    <property type="molecule type" value="Genomic_DNA"/>
</dbReference>
<organism evidence="4 5">
    <name type="scientific">Leptospirillum ferriphilum YSK</name>
    <dbReference type="NCBI Taxonomy" id="1441628"/>
    <lineage>
        <taxon>Bacteria</taxon>
        <taxon>Pseudomonadati</taxon>
        <taxon>Nitrospirota</taxon>
        <taxon>Nitrospiria</taxon>
        <taxon>Nitrospirales</taxon>
        <taxon>Nitrospiraceae</taxon>
        <taxon>Leptospirillum</taxon>
    </lineage>
</organism>
<dbReference type="SUPFAM" id="SSF53756">
    <property type="entry name" value="UDP-Glycosyltransferase/glycogen phosphorylase"/>
    <property type="match status" value="1"/>
</dbReference>
<dbReference type="Pfam" id="PF00534">
    <property type="entry name" value="Glycos_transf_1"/>
    <property type="match status" value="1"/>
</dbReference>
<reference evidence="4 5" key="2">
    <citation type="journal article" date="2015" name="Biomed. Res. Int.">
        <title>Effects of Arsenite Resistance on the Growth and Functional Gene Expression of Leptospirillum ferriphilum and Acidithiobacillus thiooxidans in Pure Culture and Coculture.</title>
        <authorList>
            <person name="Jiang H."/>
            <person name="Liang Y."/>
            <person name="Yin H."/>
            <person name="Xiao Y."/>
            <person name="Guo X."/>
            <person name="Xu Y."/>
            <person name="Hu Q."/>
            <person name="Liu H."/>
            <person name="Liu X."/>
        </authorList>
    </citation>
    <scope>NUCLEOTIDE SEQUENCE [LARGE SCALE GENOMIC DNA]</scope>
    <source>
        <strain evidence="4 5">YSK</strain>
    </source>
</reference>
<dbReference type="Pfam" id="PF13439">
    <property type="entry name" value="Glyco_transf_4"/>
    <property type="match status" value="1"/>
</dbReference>
<dbReference type="GO" id="GO:0016757">
    <property type="term" value="F:glycosyltransferase activity"/>
    <property type="evidence" value="ECO:0007669"/>
    <property type="project" value="InterPro"/>
</dbReference>
<dbReference type="PROSITE" id="PS51677">
    <property type="entry name" value="NODB"/>
    <property type="match status" value="1"/>
</dbReference>
<dbReference type="PANTHER" id="PTHR34216:SF3">
    <property type="entry name" value="POLY-BETA-1,6-N-ACETYL-D-GLUCOSAMINE N-DEACETYLASE"/>
    <property type="match status" value="1"/>
</dbReference>
<reference evidence="5" key="1">
    <citation type="submission" date="2014-02" db="EMBL/GenBank/DDBJ databases">
        <title>Complete genome sequence and comparative genomic analysis of the nitrogen-fixing bacterium Leptospirillum ferriphilum YSK.</title>
        <authorList>
            <person name="Guo X."/>
            <person name="Yin H."/>
            <person name="Liang Y."/>
            <person name="Hu Q."/>
            <person name="Ma L."/>
            <person name="Xiao Y."/>
            <person name="Zhang X."/>
            <person name="Qiu G."/>
            <person name="Liu X."/>
        </authorList>
    </citation>
    <scope>NUCLEOTIDE SEQUENCE [LARGE SCALE GENOMIC DNA]</scope>
    <source>
        <strain evidence="5">YSK</strain>
    </source>
</reference>